<dbReference type="GO" id="GO:0005886">
    <property type="term" value="C:plasma membrane"/>
    <property type="evidence" value="ECO:0007669"/>
    <property type="project" value="InterPro"/>
</dbReference>
<dbReference type="RefSeq" id="XP_007328647.1">
    <property type="nucleotide sequence ID" value="XM_007328585.1"/>
</dbReference>
<feature type="transmembrane region" description="Helical" evidence="5">
    <location>
        <begin position="144"/>
        <end position="171"/>
    </location>
</feature>
<protein>
    <recommendedName>
        <fullName evidence="8">Pali-domain-containing protein</fullName>
    </recommendedName>
</protein>
<gene>
    <name evidence="6" type="ORF">AGABI1DRAFT_112860</name>
</gene>
<evidence type="ECO:0000313" key="6">
    <source>
        <dbReference type="EMBL" id="EKM81169.1"/>
    </source>
</evidence>
<comment type="subcellular location">
    <subcellularLocation>
        <location evidence="1">Membrane</location>
        <topology evidence="1">Multi-pass membrane protein</topology>
    </subcellularLocation>
</comment>
<dbReference type="GO" id="GO:0035838">
    <property type="term" value="C:growing cell tip"/>
    <property type="evidence" value="ECO:0007669"/>
    <property type="project" value="TreeGrafter"/>
</dbReference>
<evidence type="ECO:0000256" key="1">
    <source>
        <dbReference type="ARBA" id="ARBA00004141"/>
    </source>
</evidence>
<dbReference type="OMA" id="SARACYC"/>
<dbReference type="OrthoDB" id="3881at2759"/>
<dbReference type="HOGENOM" id="CLU_076420_1_0_1"/>
<dbReference type="InParanoid" id="K5W312"/>
<evidence type="ECO:0000256" key="4">
    <source>
        <dbReference type="ARBA" id="ARBA00023136"/>
    </source>
</evidence>
<dbReference type="EMBL" id="JH971388">
    <property type="protein sequence ID" value="EKM81169.1"/>
    <property type="molecule type" value="Genomic_DNA"/>
</dbReference>
<evidence type="ECO:0008006" key="8">
    <source>
        <dbReference type="Google" id="ProtNLM"/>
    </source>
</evidence>
<name>K5W312_AGABU</name>
<dbReference type="eggNOG" id="ENOG502SP7Y">
    <property type="taxonomic scope" value="Eukaryota"/>
</dbReference>
<feature type="transmembrane region" description="Helical" evidence="5">
    <location>
        <begin position="115"/>
        <end position="137"/>
    </location>
</feature>
<proteinExistence type="predicted"/>
<organism evidence="6 7">
    <name type="scientific">Agaricus bisporus var. burnettii (strain JB137-S8 / ATCC MYA-4627 / FGSC 10392)</name>
    <name type="common">White button mushroom</name>
    <dbReference type="NCBI Taxonomy" id="597362"/>
    <lineage>
        <taxon>Eukaryota</taxon>
        <taxon>Fungi</taxon>
        <taxon>Dikarya</taxon>
        <taxon>Basidiomycota</taxon>
        <taxon>Agaricomycotina</taxon>
        <taxon>Agaricomycetes</taxon>
        <taxon>Agaricomycetidae</taxon>
        <taxon>Agaricales</taxon>
        <taxon>Agaricineae</taxon>
        <taxon>Agaricaceae</taxon>
        <taxon>Agaricus</taxon>
    </lineage>
</organism>
<evidence type="ECO:0000256" key="5">
    <source>
        <dbReference type="SAM" id="Phobius"/>
    </source>
</evidence>
<evidence type="ECO:0000256" key="2">
    <source>
        <dbReference type="ARBA" id="ARBA00022692"/>
    </source>
</evidence>
<evidence type="ECO:0000313" key="7">
    <source>
        <dbReference type="Proteomes" id="UP000008493"/>
    </source>
</evidence>
<keyword evidence="2 5" id="KW-0812">Transmembrane</keyword>
<evidence type="ECO:0000256" key="3">
    <source>
        <dbReference type="ARBA" id="ARBA00022989"/>
    </source>
</evidence>
<dbReference type="GeneID" id="18823796"/>
<keyword evidence="3 5" id="KW-1133">Transmembrane helix</keyword>
<dbReference type="Proteomes" id="UP000008493">
    <property type="component" value="Unassembled WGS sequence"/>
</dbReference>
<dbReference type="KEGG" id="abp:AGABI1DRAFT112860"/>
<dbReference type="InterPro" id="IPR051380">
    <property type="entry name" value="pH-response_reg_palI/RIM9"/>
</dbReference>
<dbReference type="Pfam" id="PF06687">
    <property type="entry name" value="SUR7"/>
    <property type="match status" value="1"/>
</dbReference>
<feature type="transmembrane region" description="Helical" evidence="5">
    <location>
        <begin position="191"/>
        <end position="214"/>
    </location>
</feature>
<dbReference type="PANTHER" id="PTHR28013:SF3">
    <property type="entry name" value="PROTEIN DCV1-RELATED"/>
    <property type="match status" value="1"/>
</dbReference>
<keyword evidence="7" id="KW-1185">Reference proteome</keyword>
<dbReference type="GO" id="GO:0032153">
    <property type="term" value="C:cell division site"/>
    <property type="evidence" value="ECO:0007669"/>
    <property type="project" value="TreeGrafter"/>
</dbReference>
<dbReference type="PANTHER" id="PTHR28013">
    <property type="entry name" value="PROTEIN DCV1-RELATED"/>
    <property type="match status" value="1"/>
</dbReference>
<keyword evidence="4 5" id="KW-0472">Membrane</keyword>
<dbReference type="InterPro" id="IPR009571">
    <property type="entry name" value="SUR7/Rim9-like_fungi"/>
</dbReference>
<reference evidence="7" key="1">
    <citation type="journal article" date="2012" name="Proc. Natl. Acad. Sci. U.S.A.">
        <title>Genome sequence of the button mushroom Agaricus bisporus reveals mechanisms governing adaptation to a humic-rich ecological niche.</title>
        <authorList>
            <person name="Morin E."/>
            <person name="Kohler A."/>
            <person name="Baker A.R."/>
            <person name="Foulongne-Oriol M."/>
            <person name="Lombard V."/>
            <person name="Nagy L.G."/>
            <person name="Ohm R.A."/>
            <person name="Patyshakuliyeva A."/>
            <person name="Brun A."/>
            <person name="Aerts A.L."/>
            <person name="Bailey A.M."/>
            <person name="Billette C."/>
            <person name="Coutinho P.M."/>
            <person name="Deakin G."/>
            <person name="Doddapaneni H."/>
            <person name="Floudas D."/>
            <person name="Grimwood J."/>
            <person name="Hilden K."/>
            <person name="Kuees U."/>
            <person name="LaButti K.M."/>
            <person name="Lapidus A."/>
            <person name="Lindquist E.A."/>
            <person name="Lucas S.M."/>
            <person name="Murat C."/>
            <person name="Riley R.W."/>
            <person name="Salamov A.A."/>
            <person name="Schmutz J."/>
            <person name="Subramanian V."/>
            <person name="Woesten H.A.B."/>
            <person name="Xu J."/>
            <person name="Eastwood D.C."/>
            <person name="Foster G.D."/>
            <person name="Sonnenberg A.S."/>
            <person name="Cullen D."/>
            <person name="de Vries R.P."/>
            <person name="Lundell T."/>
            <person name="Hibbett D.S."/>
            <person name="Henrissat B."/>
            <person name="Burton K.S."/>
            <person name="Kerrigan R.W."/>
            <person name="Challen M.P."/>
            <person name="Grigoriev I.V."/>
            <person name="Martin F."/>
        </authorList>
    </citation>
    <scope>NUCLEOTIDE SEQUENCE [LARGE SCALE GENOMIC DNA]</scope>
    <source>
        <strain evidence="7">JB137-S8 / ATCC MYA-4627 / FGSC 10392</strain>
    </source>
</reference>
<sequence>MVRPLQTYRIISLIAFTLLVIAFVLLLLVGLSSTIIKPIYLILVKSAVDVQPPQNVATELRFGVWGFCASSPRDHSSMDGECFGPQLGYTVPPSVRELAGLPDTAINVIETSLRLILVLHPVAAGLAFLTFISSLFLASHAISILTLFLAIITGLVTAVVFGIGLSLGFVVRDGLAINPDFKFIVQFGDGVWMMLGALILTWLAVIFLSARACYCCGVRRKDLGEEKF</sequence>
<accession>K5W312</accession>
<dbReference type="AlphaFoldDB" id="K5W312"/>
<feature type="transmembrane region" description="Helical" evidence="5">
    <location>
        <begin position="12"/>
        <end position="36"/>
    </location>
</feature>